<evidence type="ECO:0000313" key="3">
    <source>
        <dbReference type="Proteomes" id="UP001432180"/>
    </source>
</evidence>
<protein>
    <submittedName>
        <fullName evidence="2">Uncharacterized protein</fullName>
    </submittedName>
</protein>
<keyword evidence="3" id="KW-1185">Reference proteome</keyword>
<evidence type="ECO:0000313" key="2">
    <source>
        <dbReference type="EMBL" id="WPL17294.1"/>
    </source>
</evidence>
<proteinExistence type="predicted"/>
<evidence type="ECO:0000256" key="1">
    <source>
        <dbReference type="SAM" id="MobiDB-lite"/>
    </source>
</evidence>
<organism evidence="2 3">
    <name type="scientific">Thiorhodovibrio winogradskyi</name>
    <dbReference type="NCBI Taxonomy" id="77007"/>
    <lineage>
        <taxon>Bacteria</taxon>
        <taxon>Pseudomonadati</taxon>
        <taxon>Pseudomonadota</taxon>
        <taxon>Gammaproteobacteria</taxon>
        <taxon>Chromatiales</taxon>
        <taxon>Chromatiaceae</taxon>
        <taxon>Thiorhodovibrio</taxon>
    </lineage>
</organism>
<feature type="region of interest" description="Disordered" evidence="1">
    <location>
        <begin position="1"/>
        <end position="40"/>
    </location>
</feature>
<reference evidence="2 3" key="1">
    <citation type="journal article" date="2023" name="Microorganisms">
        <title>Thiorhodovibrio frisius and Trv. litoralis spp. nov., Two Novel Members from a Clade of Fastidious Purple Sulfur Bacteria That Exhibit Unique Red-Shifted Light-Harvesting Capabilities.</title>
        <authorList>
            <person name="Methner A."/>
            <person name="Kuzyk S.B."/>
            <person name="Petersen J."/>
            <person name="Bauer S."/>
            <person name="Brinkmann H."/>
            <person name="Sichau K."/>
            <person name="Wanner G."/>
            <person name="Wolf J."/>
            <person name="Neumann-Schaal M."/>
            <person name="Henke P."/>
            <person name="Tank M."/>
            <person name="Sproer C."/>
            <person name="Bunk B."/>
            <person name="Overmann J."/>
        </authorList>
    </citation>
    <scope>NUCLEOTIDE SEQUENCE [LARGE SCALE GENOMIC DNA]</scope>
    <source>
        <strain evidence="2 3">DSM 6702</strain>
    </source>
</reference>
<accession>A0ABZ0SAD2</accession>
<sequence length="79" mass="8427">MMISNCLMSNPRNDDETGAQGSDAPMDDVPDNASSEDGSPELARAKIVDSISIGCIFAPYRPRVAGMSKAAYAEFLEDL</sequence>
<dbReference type="Proteomes" id="UP001432180">
    <property type="component" value="Chromosome"/>
</dbReference>
<dbReference type="EMBL" id="CP121472">
    <property type="protein sequence ID" value="WPL17294.1"/>
    <property type="molecule type" value="Genomic_DNA"/>
</dbReference>
<feature type="compositionally biased region" description="Polar residues" evidence="1">
    <location>
        <begin position="1"/>
        <end position="11"/>
    </location>
</feature>
<gene>
    <name evidence="2" type="ORF">Thiowin_02295</name>
</gene>
<name>A0ABZ0SAD2_9GAMM</name>